<dbReference type="OrthoDB" id="5192100at2"/>
<accession>A0A1G7SGM9</accession>
<evidence type="ECO:0000313" key="2">
    <source>
        <dbReference type="EMBL" id="SDG21579.1"/>
    </source>
</evidence>
<proteinExistence type="predicted"/>
<protein>
    <submittedName>
        <fullName evidence="2">Leader peptidase (Prepilin peptidase) / N-methyltransferase</fullName>
    </submittedName>
</protein>
<dbReference type="RefSeq" id="WP_091062053.1">
    <property type="nucleotide sequence ID" value="NZ_FNCF01000003.1"/>
</dbReference>
<feature type="transmembrane region" description="Helical" evidence="1">
    <location>
        <begin position="121"/>
        <end position="139"/>
    </location>
</feature>
<feature type="transmembrane region" description="Helical" evidence="1">
    <location>
        <begin position="6"/>
        <end position="28"/>
    </location>
</feature>
<feature type="transmembrane region" description="Helical" evidence="1">
    <location>
        <begin position="151"/>
        <end position="176"/>
    </location>
</feature>
<gene>
    <name evidence="2" type="ORF">SAMN05660324_1998</name>
</gene>
<dbReference type="GO" id="GO:0032259">
    <property type="term" value="P:methylation"/>
    <property type="evidence" value="ECO:0007669"/>
    <property type="project" value="UniProtKB-KW"/>
</dbReference>
<organism evidence="2 3">
    <name type="scientific">Klenkia brasiliensis</name>
    <dbReference type="NCBI Taxonomy" id="333142"/>
    <lineage>
        <taxon>Bacteria</taxon>
        <taxon>Bacillati</taxon>
        <taxon>Actinomycetota</taxon>
        <taxon>Actinomycetes</taxon>
        <taxon>Geodermatophilales</taxon>
        <taxon>Geodermatophilaceae</taxon>
        <taxon>Klenkia</taxon>
    </lineage>
</organism>
<keyword evidence="2" id="KW-0489">Methyltransferase</keyword>
<keyword evidence="3" id="KW-1185">Reference proteome</keyword>
<reference evidence="3" key="1">
    <citation type="submission" date="2016-10" db="EMBL/GenBank/DDBJ databases">
        <authorList>
            <person name="Varghese N."/>
            <person name="Submissions S."/>
        </authorList>
    </citation>
    <scope>NUCLEOTIDE SEQUENCE [LARGE SCALE GENOMIC DNA]</scope>
    <source>
        <strain evidence="3">DSM 44526</strain>
    </source>
</reference>
<keyword evidence="1" id="KW-0472">Membrane</keyword>
<evidence type="ECO:0000256" key="1">
    <source>
        <dbReference type="SAM" id="Phobius"/>
    </source>
</evidence>
<name>A0A1G7SGM9_9ACTN</name>
<dbReference type="AlphaFoldDB" id="A0A1G7SGM9"/>
<feature type="transmembrane region" description="Helical" evidence="1">
    <location>
        <begin position="196"/>
        <end position="213"/>
    </location>
</feature>
<dbReference type="GO" id="GO:0008168">
    <property type="term" value="F:methyltransferase activity"/>
    <property type="evidence" value="ECO:0007669"/>
    <property type="project" value="UniProtKB-KW"/>
</dbReference>
<evidence type="ECO:0000313" key="3">
    <source>
        <dbReference type="Proteomes" id="UP000198863"/>
    </source>
</evidence>
<feature type="transmembrane region" description="Helical" evidence="1">
    <location>
        <begin position="67"/>
        <end position="84"/>
    </location>
</feature>
<sequence>MTDAPMTAVLISGLLGALVTPFLVRRGLGQLTWSRPLPRWHSLLCAATGFGLGSAAVGLTASRENLALLPALIVWSLALTAIAWCDSIARRIPTPLVRHATVAVFVLLTAGAVVANSWGTWGAGLGGALLMAGALMAAWRYAGAGRGDVRLAALGGLGLGFASAVGLIAGLLAWAVVTLLQSIRAVARGGSLKTEIALAPGLAIGLFVAALPSW</sequence>
<feature type="transmembrane region" description="Helical" evidence="1">
    <location>
        <begin position="40"/>
        <end position="61"/>
    </location>
</feature>
<feature type="transmembrane region" description="Helical" evidence="1">
    <location>
        <begin position="96"/>
        <end position="115"/>
    </location>
</feature>
<keyword evidence="2" id="KW-0808">Transferase</keyword>
<keyword evidence="1" id="KW-0812">Transmembrane</keyword>
<keyword evidence="1" id="KW-1133">Transmembrane helix</keyword>
<dbReference type="EMBL" id="FNCF01000003">
    <property type="protein sequence ID" value="SDG21579.1"/>
    <property type="molecule type" value="Genomic_DNA"/>
</dbReference>
<dbReference type="Proteomes" id="UP000198863">
    <property type="component" value="Unassembled WGS sequence"/>
</dbReference>